<proteinExistence type="inferred from homology"/>
<keyword evidence="4 6" id="KW-0223">Dioxygenase</keyword>
<keyword evidence="3" id="KW-0058">Aromatic hydrocarbons catabolism</keyword>
<evidence type="ECO:0000313" key="6">
    <source>
        <dbReference type="EMBL" id="ANQ47378.1"/>
    </source>
</evidence>
<dbReference type="PANTHER" id="PTHR41534">
    <property type="entry name" value="BLR3401 PROTEIN"/>
    <property type="match status" value="1"/>
</dbReference>
<evidence type="ECO:0000256" key="3">
    <source>
        <dbReference type="ARBA" id="ARBA00022797"/>
    </source>
</evidence>
<dbReference type="GO" id="GO:0051213">
    <property type="term" value="F:dioxygenase activity"/>
    <property type="evidence" value="ECO:0007669"/>
    <property type="project" value="UniProtKB-KW"/>
</dbReference>
<dbReference type="NCBIfam" id="NF007479">
    <property type="entry name" value="PRK10069.1"/>
    <property type="match status" value="1"/>
</dbReference>
<comment type="similarity">
    <text evidence="2">Belongs to the bacterial ring-hydroxylating dioxygenase beta subunit family.</text>
</comment>
<accession>A0A1B1FMM2</accession>
<evidence type="ECO:0000256" key="2">
    <source>
        <dbReference type="ARBA" id="ARBA00009570"/>
    </source>
</evidence>
<dbReference type="EMBL" id="KT160226">
    <property type="protein sequence ID" value="ANQ47378.1"/>
    <property type="molecule type" value="Genomic_DNA"/>
</dbReference>
<reference evidence="6" key="1">
    <citation type="submission" date="2015-06" db="EMBL/GenBank/DDBJ databases">
        <authorList>
            <person name="Hoefler B.C."/>
            <person name="Straight P.D."/>
        </authorList>
    </citation>
    <scope>NUCLEOTIDE SEQUENCE</scope>
    <source>
        <strain evidence="6">PWD32</strain>
    </source>
</reference>
<keyword evidence="5" id="KW-0560">Oxidoreductase</keyword>
<comment type="pathway">
    <text evidence="1">Aromatic compound metabolism.</text>
</comment>
<dbReference type="CDD" id="cd00667">
    <property type="entry name" value="ring_hydroxylating_dioxygenases_beta"/>
    <property type="match status" value="1"/>
</dbReference>
<evidence type="ECO:0000256" key="4">
    <source>
        <dbReference type="ARBA" id="ARBA00022964"/>
    </source>
</evidence>
<dbReference type="Gene3D" id="3.10.450.50">
    <property type="match status" value="1"/>
</dbReference>
<dbReference type="AlphaFoldDB" id="A0A1B1FMM2"/>
<dbReference type="Pfam" id="PF00866">
    <property type="entry name" value="Ring_hydroxyl_B"/>
    <property type="match status" value="1"/>
</dbReference>
<protein>
    <submittedName>
        <fullName evidence="6">Cumene dioxygenase beta subunit</fullName>
    </submittedName>
</protein>
<sequence>MTSTDLTQAFEWPEKVVSLELQNSVEQFYYREAQLLDHQRYETWLTLLTEDIQYWMPIRTSHTSRNKALEYVRAGGNAHFDETYESMRARIRGRVSGLNWTEDPPSRSRHIVSNVIVRETGDPDTVEVSSSFLCYRNRLERMTDIYVGERRDVLRRVSDGLGFKIAKRTILLDQSTITANNLSLFF</sequence>
<evidence type="ECO:0000256" key="1">
    <source>
        <dbReference type="ARBA" id="ARBA00005211"/>
    </source>
</evidence>
<dbReference type="InterPro" id="IPR032710">
    <property type="entry name" value="NTF2-like_dom_sf"/>
</dbReference>
<name>A0A1B1FMM2_9PSED</name>
<dbReference type="PANTHER" id="PTHR41534:SF2">
    <property type="entry name" value="3-PHENYLPROPIONATE_CINNAMIC ACID DIOXYGENASE SUBUNIT BETA"/>
    <property type="match status" value="1"/>
</dbReference>
<evidence type="ECO:0000256" key="5">
    <source>
        <dbReference type="ARBA" id="ARBA00023002"/>
    </source>
</evidence>
<dbReference type="GO" id="GO:0019380">
    <property type="term" value="P:3-phenylpropionate catabolic process"/>
    <property type="evidence" value="ECO:0007669"/>
    <property type="project" value="TreeGrafter"/>
</dbReference>
<dbReference type="InterPro" id="IPR000391">
    <property type="entry name" value="Rng_hydr_dOase-bsu"/>
</dbReference>
<organism evidence="6">
    <name type="scientific">Pseudomonas sp. PWD32</name>
    <dbReference type="NCBI Taxonomy" id="1869343"/>
    <lineage>
        <taxon>Bacteria</taxon>
        <taxon>Pseudomonadati</taxon>
        <taxon>Pseudomonadota</taxon>
        <taxon>Gammaproteobacteria</taxon>
        <taxon>Pseudomonadales</taxon>
        <taxon>Pseudomonadaceae</taxon>
        <taxon>Pseudomonas</taxon>
    </lineage>
</organism>
<dbReference type="SUPFAM" id="SSF54427">
    <property type="entry name" value="NTF2-like"/>
    <property type="match status" value="1"/>
</dbReference>